<dbReference type="KEGG" id="aaco:K1I37_16620"/>
<proteinExistence type="predicted"/>
<keyword evidence="2" id="KW-1185">Reference proteome</keyword>
<dbReference type="Proteomes" id="UP000829401">
    <property type="component" value="Chromosome"/>
</dbReference>
<dbReference type="AlphaFoldDB" id="T0DQ87"/>
<evidence type="ECO:0000313" key="1">
    <source>
        <dbReference type="EMBL" id="UNO48279.1"/>
    </source>
</evidence>
<reference evidence="2" key="1">
    <citation type="journal article" date="2022" name="G3 (Bethesda)">
        <title>Unveiling the complete genome sequence of Alicyclobacillus acidoterrestris DSM 3922T, a taint-producing strain.</title>
        <authorList>
            <person name="Leonardo I.C."/>
            <person name="Barreto Crespo M.T."/>
            <person name="Gaspar F.B."/>
        </authorList>
    </citation>
    <scope>NUCLEOTIDE SEQUENCE [LARGE SCALE GENOMIC DNA]</scope>
    <source>
        <strain evidence="2">DSM 3922</strain>
    </source>
</reference>
<dbReference type="RefSeq" id="WP_021295349.1">
    <property type="nucleotide sequence ID" value="NZ_AURB01000059.1"/>
</dbReference>
<dbReference type="EMBL" id="CP080467">
    <property type="protein sequence ID" value="UNO48279.1"/>
    <property type="molecule type" value="Genomic_DNA"/>
</dbReference>
<name>T0DQ87_ALIAG</name>
<accession>A0A9E7CQP8</accession>
<organism evidence="1 2">
    <name type="scientific">Alicyclobacillus acidoterrestris (strain ATCC 49025 / DSM 3922 / CIP 106132 / NCIMB 13137 / GD3B)</name>
    <dbReference type="NCBI Taxonomy" id="1356854"/>
    <lineage>
        <taxon>Bacteria</taxon>
        <taxon>Bacillati</taxon>
        <taxon>Bacillota</taxon>
        <taxon>Bacilli</taxon>
        <taxon>Bacillales</taxon>
        <taxon>Alicyclobacillaceae</taxon>
        <taxon>Alicyclobacillus</taxon>
    </lineage>
</organism>
<protein>
    <submittedName>
        <fullName evidence="1">Uncharacterized protein</fullName>
    </submittedName>
</protein>
<evidence type="ECO:0000313" key="2">
    <source>
        <dbReference type="Proteomes" id="UP000829401"/>
    </source>
</evidence>
<accession>T0DQ87</accession>
<gene>
    <name evidence="1" type="ORF">K1I37_16620</name>
</gene>
<sequence length="68" mass="8111">MYRRVNQVVIYYDDATSTAEDKANWFLKNLHKSELVQIQHFTEFTHEPHGVPKMSIMIVYRKAIQDEV</sequence>